<proteinExistence type="predicted"/>
<dbReference type="EMBL" id="OX596104">
    <property type="protein sequence ID" value="CAN0038460.1"/>
    <property type="molecule type" value="Genomic_DNA"/>
</dbReference>
<name>A0AC59YWP4_RANTA</name>
<dbReference type="Proteomes" id="UP001162501">
    <property type="component" value="Chromosome 20"/>
</dbReference>
<protein>
    <submittedName>
        <fullName evidence="1">Uncharacterized protein</fullName>
    </submittedName>
</protein>
<feature type="non-terminal residue" evidence="1">
    <location>
        <position position="55"/>
    </location>
</feature>
<reference evidence="1" key="1">
    <citation type="submission" date="2023-05" db="EMBL/GenBank/DDBJ databases">
        <authorList>
            <consortium name="ELIXIR-Norway"/>
        </authorList>
    </citation>
    <scope>NUCLEOTIDE SEQUENCE</scope>
</reference>
<reference evidence="1" key="2">
    <citation type="submission" date="2025-03" db="EMBL/GenBank/DDBJ databases">
        <authorList>
            <consortium name="ELIXIR-Norway"/>
            <consortium name="Elixir Norway"/>
        </authorList>
    </citation>
    <scope>NUCLEOTIDE SEQUENCE</scope>
</reference>
<feature type="non-terminal residue" evidence="1">
    <location>
        <position position="1"/>
    </location>
</feature>
<evidence type="ECO:0000313" key="1">
    <source>
        <dbReference type="EMBL" id="CAN0038460.1"/>
    </source>
</evidence>
<gene>
    <name evidence="1" type="ORF">MRATA1EN22A_LOCUS11122</name>
</gene>
<accession>A0AC59YWP4</accession>
<sequence>RCFLVLTDSPLLGNPLSSTLNHFSSRNKTDRYKLHSNEVLLTLPVGQNDTGRFAT</sequence>
<evidence type="ECO:0000313" key="2">
    <source>
        <dbReference type="Proteomes" id="UP001162501"/>
    </source>
</evidence>
<organism evidence="1 2">
    <name type="scientific">Rangifer tarandus platyrhynchus</name>
    <name type="common">Svalbard reindeer</name>
    <dbReference type="NCBI Taxonomy" id="3082113"/>
    <lineage>
        <taxon>Eukaryota</taxon>
        <taxon>Metazoa</taxon>
        <taxon>Chordata</taxon>
        <taxon>Craniata</taxon>
        <taxon>Vertebrata</taxon>
        <taxon>Euteleostomi</taxon>
        <taxon>Mammalia</taxon>
        <taxon>Eutheria</taxon>
        <taxon>Laurasiatheria</taxon>
        <taxon>Artiodactyla</taxon>
        <taxon>Ruminantia</taxon>
        <taxon>Pecora</taxon>
        <taxon>Cervidae</taxon>
        <taxon>Odocoileinae</taxon>
        <taxon>Rangifer</taxon>
    </lineage>
</organism>